<dbReference type="OrthoDB" id="10463297at2759"/>
<protein>
    <submittedName>
        <fullName evidence="1">Uncharacterized protein</fullName>
    </submittedName>
</protein>
<name>L0B087_THEEQ</name>
<dbReference type="eggNOG" id="ENOG502QXHZ">
    <property type="taxonomic scope" value="Eukaryota"/>
</dbReference>
<dbReference type="GeneID" id="15805248"/>
<proteinExistence type="predicted"/>
<dbReference type="VEuPathDB" id="PiroplasmaDB:BEWA_006440"/>
<evidence type="ECO:0000313" key="2">
    <source>
        <dbReference type="Proteomes" id="UP000031512"/>
    </source>
</evidence>
<evidence type="ECO:0000313" key="1">
    <source>
        <dbReference type="EMBL" id="AFZ81235.1"/>
    </source>
</evidence>
<dbReference type="RefSeq" id="XP_004830901.1">
    <property type="nucleotide sequence ID" value="XM_004830844.1"/>
</dbReference>
<dbReference type="Proteomes" id="UP000031512">
    <property type="component" value="Chromosome 3"/>
</dbReference>
<keyword evidence="2" id="KW-1185">Reference proteome</keyword>
<accession>L0B087</accession>
<reference evidence="1 2" key="1">
    <citation type="journal article" date="2012" name="BMC Genomics">
        <title>Comparative genomic analysis and phylogenetic position of Theileria equi.</title>
        <authorList>
            <person name="Kappmeyer L.S."/>
            <person name="Thiagarajan M."/>
            <person name="Herndon D.R."/>
            <person name="Ramsay J.D."/>
            <person name="Caler E."/>
            <person name="Djikeng A."/>
            <person name="Gillespie J.J."/>
            <person name="Lau A.O."/>
            <person name="Roalson E.H."/>
            <person name="Silva J.C."/>
            <person name="Silva M.G."/>
            <person name="Suarez C.E."/>
            <person name="Ueti M.W."/>
            <person name="Nene V.M."/>
            <person name="Mealey R.H."/>
            <person name="Knowles D.P."/>
            <person name="Brayton K.A."/>
        </authorList>
    </citation>
    <scope>NUCLEOTIDE SEQUENCE [LARGE SCALE GENOMIC DNA]</scope>
    <source>
        <strain evidence="1 2">WA</strain>
    </source>
</reference>
<sequence length="394" mass="46017">MNLEKDMFLNHELFPEIRFYALKNKSLFGRVYSNELSRMFRARNSFINQDFFKHIDIYLSLETFNYDIESLPRFLESLDCPSDIPSSFFKRLDDLCRSSGRIRAINSTFEGITPKFSCDSISSKFPRLIVSVWGAIAYNTIMNGDNYLKATINNICEVKTIDMKDPSFEILKLKYNEDNLTYCNRMTTTVFNLFEQLYKLYKLIDDSPSVCDEDIDSKVSEADNLYSKILLPTDKTNFDELVALYHYSKQQILGNNDTQGLLAGFTEAIEYLNTKMQEHTFDRKNLKSFISLVCKPYMQSIMDFWSHNDEVYHKLDAIYKGVSESTGEYFQCFLPKSIIGTMYDCGLKNLCNIFDYKPEPQRDQTYCIMRGRNFSFLFDPDSVHTLEISQNLTK</sequence>
<dbReference type="EMBL" id="CP001670">
    <property type="protein sequence ID" value="AFZ81235.1"/>
    <property type="molecule type" value="Genomic_DNA"/>
</dbReference>
<gene>
    <name evidence="1" type="ORF">BEWA_006440</name>
</gene>
<organism evidence="1 2">
    <name type="scientific">Theileria equi strain WA</name>
    <dbReference type="NCBI Taxonomy" id="1537102"/>
    <lineage>
        <taxon>Eukaryota</taxon>
        <taxon>Sar</taxon>
        <taxon>Alveolata</taxon>
        <taxon>Apicomplexa</taxon>
        <taxon>Aconoidasida</taxon>
        <taxon>Piroplasmida</taxon>
        <taxon>Theileriidae</taxon>
        <taxon>Theileria</taxon>
    </lineage>
</organism>
<dbReference type="KEGG" id="beq:BEWA_006440"/>
<dbReference type="AlphaFoldDB" id="L0B087"/>